<dbReference type="PROSITE" id="PS51831">
    <property type="entry name" value="HD"/>
    <property type="match status" value="1"/>
</dbReference>
<name>A0AA88KKR0_NAELO</name>
<dbReference type="Gene3D" id="1.10.3210.10">
    <property type="entry name" value="Hypothetical protein af1432"/>
    <property type="match status" value="1"/>
</dbReference>
<accession>A0AA88KKR0</accession>
<organism evidence="3 4">
    <name type="scientific">Naegleria lovaniensis</name>
    <name type="common">Amoeba</name>
    <dbReference type="NCBI Taxonomy" id="51637"/>
    <lineage>
        <taxon>Eukaryota</taxon>
        <taxon>Discoba</taxon>
        <taxon>Heterolobosea</taxon>
        <taxon>Tetramitia</taxon>
        <taxon>Eutetramitia</taxon>
        <taxon>Vahlkampfiidae</taxon>
        <taxon>Naegleria</taxon>
    </lineage>
</organism>
<dbReference type="Pfam" id="PF01966">
    <property type="entry name" value="HD"/>
    <property type="match status" value="1"/>
</dbReference>
<gene>
    <name evidence="3" type="ORF">C9374_002090</name>
</gene>
<dbReference type="GeneID" id="68094546"/>
<feature type="compositionally biased region" description="Basic and acidic residues" evidence="1">
    <location>
        <begin position="44"/>
        <end position="60"/>
    </location>
</feature>
<dbReference type="InterPro" id="IPR050135">
    <property type="entry name" value="dGTPase-like"/>
</dbReference>
<reference evidence="3 4" key="1">
    <citation type="journal article" date="2018" name="BMC Genomics">
        <title>The genome of Naegleria lovaniensis, the basis for a comparative approach to unravel pathogenicity factors of the human pathogenic amoeba N. fowleri.</title>
        <authorList>
            <person name="Liechti N."/>
            <person name="Schurch N."/>
            <person name="Bruggmann R."/>
            <person name="Wittwer M."/>
        </authorList>
    </citation>
    <scope>NUCLEOTIDE SEQUENCE [LARGE SCALE GENOMIC DNA]</scope>
    <source>
        <strain evidence="3 4">ATCC 30569</strain>
    </source>
</reference>
<comment type="caution">
    <text evidence="3">The sequence shown here is derived from an EMBL/GenBank/DDBJ whole genome shotgun (WGS) entry which is preliminary data.</text>
</comment>
<evidence type="ECO:0000256" key="1">
    <source>
        <dbReference type="SAM" id="MobiDB-lite"/>
    </source>
</evidence>
<feature type="domain" description="HD" evidence="2">
    <location>
        <begin position="154"/>
        <end position="301"/>
    </location>
</feature>
<dbReference type="InterPro" id="IPR006674">
    <property type="entry name" value="HD_domain"/>
</dbReference>
<feature type="compositionally biased region" description="Polar residues" evidence="1">
    <location>
        <begin position="20"/>
        <end position="35"/>
    </location>
</feature>
<dbReference type="GO" id="GO:0006203">
    <property type="term" value="P:dGTP catabolic process"/>
    <property type="evidence" value="ECO:0007669"/>
    <property type="project" value="TreeGrafter"/>
</dbReference>
<feature type="region of interest" description="Disordered" evidence="1">
    <location>
        <begin position="1"/>
        <end position="108"/>
    </location>
</feature>
<keyword evidence="4" id="KW-1185">Reference proteome</keyword>
<dbReference type="RefSeq" id="XP_044551047.1">
    <property type="nucleotide sequence ID" value="XM_044691470.1"/>
</dbReference>
<dbReference type="Proteomes" id="UP000816034">
    <property type="component" value="Unassembled WGS sequence"/>
</dbReference>
<sequence length="592" mass="68138">MFTENSPKKRKSHQQDEENNQPTPKKQQVETPSRNSSSKKQKSHQKDEENNQPTPKKEQVETPSRSSSSKKQKSKLKDEENNQSTSQIHHYSSPSSQGASDDSKSKVINDPVHGHIRIANNLFRYIDHPLFQRLRDLKQLGGMYYVFPGASHNRFEHSIGTAYLAGEWLRLLKANSDPDIKVTEREIFLVQVAALCHDLGHGPFSHTFEDCFVRNNPKLAKKFDHEMASCLLLEFINDDFKKKNDFYENDKNESHILQPTELQMVKNMIKGKKNNKEQRAFLYEIVHNEETGIDVDKFDYLARDCRNCDLPLGFRSERLLQFSKIMRVDNVYKICFEKREAFNLFNMFTTRVSLHKQIYSHRVVKAIELMIGDVLQKVDSAFDITETLHTLGDNNLSLKDKEAAILTYSCFTDSLINDIYRRENEPAFAEAKDLIERIMSRKLYQFCCSIGIKNSSQAEEILDLLKSQFNNNPNVLWKKQVFNFGKGDQNPLALTNFYEGNTAAKLLDSGDICGLLEPKTFQEVYIRVFLKDEAKEEAVSRTYKQVKNVIDRSKYAAVAGVTCSAKAQSKTKKVTDDETDSVACNLNERFDL</sequence>
<dbReference type="AlphaFoldDB" id="A0AA88KKR0"/>
<dbReference type="EMBL" id="PYSW02000014">
    <property type="protein sequence ID" value="KAG2387055.1"/>
    <property type="molecule type" value="Genomic_DNA"/>
</dbReference>
<evidence type="ECO:0000313" key="3">
    <source>
        <dbReference type="EMBL" id="KAG2387055.1"/>
    </source>
</evidence>
<dbReference type="SMART" id="SM00471">
    <property type="entry name" value="HDc"/>
    <property type="match status" value="1"/>
</dbReference>
<protein>
    <recommendedName>
        <fullName evidence="2">HD domain-containing protein</fullName>
    </recommendedName>
</protein>
<dbReference type="PANTHER" id="PTHR11373">
    <property type="entry name" value="DEOXYNUCLEOSIDE TRIPHOSPHATE TRIPHOSPHOHYDROLASE"/>
    <property type="match status" value="1"/>
</dbReference>
<proteinExistence type="predicted"/>
<dbReference type="PANTHER" id="PTHR11373:SF4">
    <property type="entry name" value="DEOXYNUCLEOSIDE TRIPHOSPHATE TRIPHOSPHOHYDROLASE SAMHD1"/>
    <property type="match status" value="1"/>
</dbReference>
<dbReference type="GO" id="GO:0005634">
    <property type="term" value="C:nucleus"/>
    <property type="evidence" value="ECO:0007669"/>
    <property type="project" value="TreeGrafter"/>
</dbReference>
<dbReference type="InterPro" id="IPR003607">
    <property type="entry name" value="HD/PDEase_dom"/>
</dbReference>
<dbReference type="Gene3D" id="3.30.70.2760">
    <property type="match status" value="1"/>
</dbReference>
<dbReference type="GO" id="GO:0008832">
    <property type="term" value="F:dGTPase activity"/>
    <property type="evidence" value="ECO:0007669"/>
    <property type="project" value="TreeGrafter"/>
</dbReference>
<evidence type="ECO:0000259" key="2">
    <source>
        <dbReference type="PROSITE" id="PS51831"/>
    </source>
</evidence>
<dbReference type="CDD" id="cd00077">
    <property type="entry name" value="HDc"/>
    <property type="match status" value="1"/>
</dbReference>
<evidence type="ECO:0000313" key="4">
    <source>
        <dbReference type="Proteomes" id="UP000816034"/>
    </source>
</evidence>
<dbReference type="SUPFAM" id="SSF109604">
    <property type="entry name" value="HD-domain/PDEase-like"/>
    <property type="match status" value="1"/>
</dbReference>